<dbReference type="OrthoDB" id="1898655at2759"/>
<feature type="region of interest" description="Disordered" evidence="1">
    <location>
        <begin position="456"/>
        <end position="475"/>
    </location>
</feature>
<evidence type="ECO:0000256" key="1">
    <source>
        <dbReference type="SAM" id="MobiDB-lite"/>
    </source>
</evidence>
<accession>A0A068ULF6</accession>
<dbReference type="PhylomeDB" id="A0A068ULF6"/>
<feature type="region of interest" description="Disordered" evidence="1">
    <location>
        <begin position="958"/>
        <end position="993"/>
    </location>
</feature>
<feature type="compositionally biased region" description="Low complexity" evidence="1">
    <location>
        <begin position="197"/>
        <end position="225"/>
    </location>
</feature>
<reference evidence="3" key="1">
    <citation type="journal article" date="2014" name="Science">
        <title>The coffee genome provides insight into the convergent evolution of caffeine biosynthesis.</title>
        <authorList>
            <person name="Denoeud F."/>
            <person name="Carretero-Paulet L."/>
            <person name="Dereeper A."/>
            <person name="Droc G."/>
            <person name="Guyot R."/>
            <person name="Pietrella M."/>
            <person name="Zheng C."/>
            <person name="Alberti A."/>
            <person name="Anthony F."/>
            <person name="Aprea G."/>
            <person name="Aury J.M."/>
            <person name="Bento P."/>
            <person name="Bernard M."/>
            <person name="Bocs S."/>
            <person name="Campa C."/>
            <person name="Cenci A."/>
            <person name="Combes M.C."/>
            <person name="Crouzillat D."/>
            <person name="Da Silva C."/>
            <person name="Daddiego L."/>
            <person name="De Bellis F."/>
            <person name="Dussert S."/>
            <person name="Garsmeur O."/>
            <person name="Gayraud T."/>
            <person name="Guignon V."/>
            <person name="Jahn K."/>
            <person name="Jamilloux V."/>
            <person name="Joet T."/>
            <person name="Labadie K."/>
            <person name="Lan T."/>
            <person name="Leclercq J."/>
            <person name="Lepelley M."/>
            <person name="Leroy T."/>
            <person name="Li L.T."/>
            <person name="Librado P."/>
            <person name="Lopez L."/>
            <person name="Munoz A."/>
            <person name="Noel B."/>
            <person name="Pallavicini A."/>
            <person name="Perrotta G."/>
            <person name="Poncet V."/>
            <person name="Pot D."/>
            <person name="Priyono X."/>
            <person name="Rigoreau M."/>
            <person name="Rouard M."/>
            <person name="Rozas J."/>
            <person name="Tranchant-Dubreuil C."/>
            <person name="VanBuren R."/>
            <person name="Zhang Q."/>
            <person name="Andrade A.C."/>
            <person name="Argout X."/>
            <person name="Bertrand B."/>
            <person name="de Kochko A."/>
            <person name="Graziosi G."/>
            <person name="Henry R.J."/>
            <person name="Jayarama X."/>
            <person name="Ming R."/>
            <person name="Nagai C."/>
            <person name="Rounsley S."/>
            <person name="Sankoff D."/>
            <person name="Giuliano G."/>
            <person name="Albert V.A."/>
            <person name="Wincker P."/>
            <person name="Lashermes P."/>
        </authorList>
    </citation>
    <scope>NUCLEOTIDE SEQUENCE [LARGE SCALE GENOMIC DNA]</scope>
    <source>
        <strain evidence="3">cv. DH200-94</strain>
    </source>
</reference>
<gene>
    <name evidence="2" type="ORF">GSCOC_T00028331001</name>
</gene>
<dbReference type="InParanoid" id="A0A068ULF6"/>
<feature type="compositionally biased region" description="Polar residues" evidence="1">
    <location>
        <begin position="236"/>
        <end position="259"/>
    </location>
</feature>
<keyword evidence="3" id="KW-1185">Reference proteome</keyword>
<dbReference type="Pfam" id="PF12043">
    <property type="entry name" value="DUF3527"/>
    <property type="match status" value="2"/>
</dbReference>
<feature type="compositionally biased region" description="Basic and acidic residues" evidence="1">
    <location>
        <begin position="586"/>
        <end position="603"/>
    </location>
</feature>
<evidence type="ECO:0000313" key="2">
    <source>
        <dbReference type="EMBL" id="CDP09127.1"/>
    </source>
</evidence>
<organism evidence="2 3">
    <name type="scientific">Coffea canephora</name>
    <name type="common">Robusta coffee</name>
    <dbReference type="NCBI Taxonomy" id="49390"/>
    <lineage>
        <taxon>Eukaryota</taxon>
        <taxon>Viridiplantae</taxon>
        <taxon>Streptophyta</taxon>
        <taxon>Embryophyta</taxon>
        <taxon>Tracheophyta</taxon>
        <taxon>Spermatophyta</taxon>
        <taxon>Magnoliopsida</taxon>
        <taxon>eudicotyledons</taxon>
        <taxon>Gunneridae</taxon>
        <taxon>Pentapetalae</taxon>
        <taxon>asterids</taxon>
        <taxon>lamiids</taxon>
        <taxon>Gentianales</taxon>
        <taxon>Rubiaceae</taxon>
        <taxon>Ixoroideae</taxon>
        <taxon>Gardenieae complex</taxon>
        <taxon>Bertiereae - Coffeeae clade</taxon>
        <taxon>Coffeeae</taxon>
        <taxon>Coffea</taxon>
    </lineage>
</organism>
<dbReference type="EMBL" id="HG739120">
    <property type="protein sequence ID" value="CDP09127.1"/>
    <property type="molecule type" value="Genomic_DNA"/>
</dbReference>
<dbReference type="STRING" id="49390.A0A068ULF6"/>
<feature type="region of interest" description="Disordered" evidence="1">
    <location>
        <begin position="377"/>
        <end position="418"/>
    </location>
</feature>
<name>A0A068ULF6_COFCA</name>
<dbReference type="AlphaFoldDB" id="A0A068ULF6"/>
<dbReference type="FunCoup" id="A0A068ULF6">
    <property type="interactions" value="1560"/>
</dbReference>
<proteinExistence type="predicted"/>
<feature type="compositionally biased region" description="Polar residues" evidence="1">
    <location>
        <begin position="377"/>
        <end position="389"/>
    </location>
</feature>
<dbReference type="Gramene" id="CDP09127">
    <property type="protein sequence ID" value="CDP09127"/>
    <property type="gene ID" value="GSCOC_T00028331001"/>
</dbReference>
<dbReference type="PANTHER" id="PTHR31390:SF4">
    <property type="entry name" value="DUF3527 DOMAIN-CONTAINING PROTEIN"/>
    <property type="match status" value="1"/>
</dbReference>
<sequence>MFSAFDDDIPVYLIFNCHSYGPQGPPNLRFQIDLWCTFVPFPCEIYQLANQISRAKLVNCEISGAKGSMECHLELNRNLRDQELLQVVYSQSSHQTCQSTKLGDRFKLDRNGNSSADFHPKIVRNLDNVSQKPRALHRKQRARSKADELVRYMSSLPSYLEAGENLQEKALNVGVLEWRRLEKWQYNHRQVAERSSKSSPSNSNASLFSSTEGSSSNSGRGHSCSPINQMMHRPSLDSNRNTSPNRVSSPSLGTKSFQRNGGKFQDLGASSSNYLKVSQSILSTHQCFSKYTENQGKECKTPDHDPVGIFEKELQELEKHSSISNLNGKLKFHVHEHSKEKESLQIPCCKPNSVHDSMNGQPLVVLHQPKEVLEIRSATSLNQSDSTGKLAQGSIEASRHSFSDNSNSDVHELSSDIPRSCPLPREVITPRDAQIQQPCSAAESTTRFSSDVLPYSKVSASPSRSRNLEGKKSTRTLDCSAEAPNLKMETEEDRKVRHPSPIRRLMGRIGRSSKDTPCALQRNLETDRICSKEAETSVSSVDSSCDKSNVTGKGRSSPLRRLIDPLLKPRASNLDHSFGSPQRDSSPIDRAGKLSKGRGESAARHSLKVRLDLGSCKTIDIDHPQDIGKCGSSTVQALLQVAVKNGLPLFTFAVDNSSEILAATMSKLGPGKKDANSWVYTFFTVHEMKKRNGSWLNQGSKDRAHGYVPNVVAQMKVSDVASTKLIGQNLVDQCTVREFVLLAAKKRRGDRQALDVQANDELTAIVLNLPKMAVRNLSEGDQRTCEVEKLSMVDLKVPSLDFCRFSESRDVEESGCFAGSVDPSGLTVVLPGGDHGIPSKGEPSPLIERWRSGGSCDCGGWDVGCRIKVLSTQFGVTSGSAKAQSSTKKFQLYCQERGLDERPIFSLSPFKDGIYSVEFDSSVKFLQAFSICIAYLNGFQPAKFSEFGYLSENKSSEESTFSETDEPKVFNGDQQEYPASNIYHPPVSPVGRV</sequence>
<feature type="region of interest" description="Disordered" evidence="1">
    <location>
        <begin position="190"/>
        <end position="263"/>
    </location>
</feature>
<protein>
    <submittedName>
        <fullName evidence="2">Uncharacterized protein</fullName>
    </submittedName>
</protein>
<dbReference type="PANTHER" id="PTHR31390">
    <property type="entry name" value="EXPRESSED PROTEIN"/>
    <property type="match status" value="1"/>
</dbReference>
<dbReference type="OMA" id="RLEKWQY"/>
<evidence type="ECO:0000313" key="3">
    <source>
        <dbReference type="Proteomes" id="UP000295252"/>
    </source>
</evidence>
<dbReference type="InterPro" id="IPR021916">
    <property type="entry name" value="DUF3527"/>
</dbReference>
<dbReference type="Proteomes" id="UP000295252">
    <property type="component" value="Chromosome I"/>
</dbReference>
<feature type="region of interest" description="Disordered" evidence="1">
    <location>
        <begin position="541"/>
        <end position="603"/>
    </location>
</feature>